<dbReference type="InterPro" id="IPR040454">
    <property type="entry name" value="TF_IIIC_Tfc1/Sfc1"/>
</dbReference>
<gene>
    <name evidence="8" type="ORF">ONE63_004222</name>
</gene>
<evidence type="ECO:0000256" key="1">
    <source>
        <dbReference type="ARBA" id="ARBA00004123"/>
    </source>
</evidence>
<evidence type="ECO:0000259" key="6">
    <source>
        <dbReference type="Pfam" id="PF09734"/>
    </source>
</evidence>
<dbReference type="GO" id="GO:0006384">
    <property type="term" value="P:transcription initiation at RNA polymerase III promoter"/>
    <property type="evidence" value="ECO:0007669"/>
    <property type="project" value="InterPro"/>
</dbReference>
<feature type="compositionally biased region" description="Polar residues" evidence="5">
    <location>
        <begin position="440"/>
        <end position="449"/>
    </location>
</feature>
<dbReference type="FunFam" id="3.30.200.160:FF:000002">
    <property type="entry name" value="Transcription factor IIIC, subunit 5"/>
    <property type="match status" value="1"/>
</dbReference>
<evidence type="ECO:0000313" key="8">
    <source>
        <dbReference type="EMBL" id="KAJ1519990.1"/>
    </source>
</evidence>
<dbReference type="EMBL" id="JAPTSV010000015">
    <property type="protein sequence ID" value="KAJ1519990.1"/>
    <property type="molecule type" value="Genomic_DNA"/>
</dbReference>
<dbReference type="InterPro" id="IPR042536">
    <property type="entry name" value="TFIIIC_tauA_Sfc1"/>
</dbReference>
<dbReference type="Gene3D" id="3.30.200.160">
    <property type="entry name" value="TFIIIC, subcomplex tauA, subunit Sfc1, barrel domain"/>
    <property type="match status" value="1"/>
</dbReference>
<evidence type="ECO:0000313" key="9">
    <source>
        <dbReference type="Proteomes" id="UP001075354"/>
    </source>
</evidence>
<dbReference type="Proteomes" id="UP001075354">
    <property type="component" value="Chromosome 15"/>
</dbReference>
<accession>A0AAV7X916</accession>
<evidence type="ECO:0000256" key="5">
    <source>
        <dbReference type="SAM" id="MobiDB-lite"/>
    </source>
</evidence>
<evidence type="ECO:0000256" key="4">
    <source>
        <dbReference type="ARBA" id="ARBA00023242"/>
    </source>
</evidence>
<comment type="caution">
    <text evidence="8">The sequence shown here is derived from an EMBL/GenBank/DDBJ whole genome shotgun (WGS) entry which is preliminary data.</text>
</comment>
<sequence>MDAPITKFEPGLGKTLVCIEYPGRVVNVDKMIYTLGGIRNISTAYCEKNRRLELRFRPDDVFCKPACGDKHQTSAVLLKVKVRRKKTDETVSTKARVVGKVNSVFRFSNLCDFQYLPMHAPPNDPMKMECIYKTLVPEGMTPLSWIQKPAMYFLPPAAFSRMDTVQGYMYRKDAPSEATIPHNIIGRTRRRRSIHAIFVNFDVPEIPRKPRDMALKLLQVKFLEEQHLSVVRKLFEERPVWSKYALLCRTQFSSDQLKYLLPSVAYYFVTGPWRVMWVRFGYDPRKDTSARVYQTLDYRLRQKGGMKTKVKAKRSYTNYLLPYKLTPACQAKVALLNKELPCSEGESSSKPKDPLEMFVESNYVFKPGMVPPSRQMFYQYCDVHVPEIQEMMEKLPLPLPDTKCHERDGWLPSGFADQCREIINNLVVEILKTVGPADESMTSEASTSRKPGGVSESSESEEQDEDEDIDDVGEWEVDLDDLQDESLT</sequence>
<feature type="compositionally biased region" description="Acidic residues" evidence="5">
    <location>
        <begin position="458"/>
        <end position="488"/>
    </location>
</feature>
<dbReference type="Pfam" id="PF09734">
    <property type="entry name" value="Tau95"/>
    <property type="match status" value="1"/>
</dbReference>
<feature type="region of interest" description="Disordered" evidence="5">
    <location>
        <begin position="436"/>
        <end position="488"/>
    </location>
</feature>
<dbReference type="GO" id="GO:0000127">
    <property type="term" value="C:transcription factor TFIIIC complex"/>
    <property type="evidence" value="ECO:0007669"/>
    <property type="project" value="InterPro"/>
</dbReference>
<dbReference type="InterPro" id="IPR019136">
    <property type="entry name" value="TF_IIIC_su-5_HTH"/>
</dbReference>
<organism evidence="8 9">
    <name type="scientific">Megalurothrips usitatus</name>
    <name type="common">bean blossom thrips</name>
    <dbReference type="NCBI Taxonomy" id="439358"/>
    <lineage>
        <taxon>Eukaryota</taxon>
        <taxon>Metazoa</taxon>
        <taxon>Ecdysozoa</taxon>
        <taxon>Arthropoda</taxon>
        <taxon>Hexapoda</taxon>
        <taxon>Insecta</taxon>
        <taxon>Pterygota</taxon>
        <taxon>Neoptera</taxon>
        <taxon>Paraneoptera</taxon>
        <taxon>Thysanoptera</taxon>
        <taxon>Terebrantia</taxon>
        <taxon>Thripoidea</taxon>
        <taxon>Thripidae</taxon>
        <taxon>Megalurothrips</taxon>
    </lineage>
</organism>
<feature type="domain" description="Transcription factor IIIC subunit 5 HTH" evidence="6">
    <location>
        <begin position="153"/>
        <end position="299"/>
    </location>
</feature>
<comment type="subcellular location">
    <subcellularLocation>
        <location evidence="1">Nucleus</location>
    </subcellularLocation>
</comment>
<keyword evidence="9" id="KW-1185">Reference proteome</keyword>
<proteinExistence type="predicted"/>
<dbReference type="InterPro" id="IPR041499">
    <property type="entry name" value="Tfc1/Sfc1_N"/>
</dbReference>
<dbReference type="GO" id="GO:0005634">
    <property type="term" value="C:nucleus"/>
    <property type="evidence" value="ECO:0007669"/>
    <property type="project" value="UniProtKB-SubCell"/>
</dbReference>
<dbReference type="GO" id="GO:0001002">
    <property type="term" value="F:RNA polymerase III type 1 promoter sequence-specific DNA binding"/>
    <property type="evidence" value="ECO:0007669"/>
    <property type="project" value="TreeGrafter"/>
</dbReference>
<dbReference type="GO" id="GO:0001003">
    <property type="term" value="F:RNA polymerase III type 2 promoter sequence-specific DNA binding"/>
    <property type="evidence" value="ECO:0007669"/>
    <property type="project" value="TreeGrafter"/>
</dbReference>
<evidence type="ECO:0000256" key="2">
    <source>
        <dbReference type="ARBA" id="ARBA00023125"/>
    </source>
</evidence>
<feature type="domain" description="Transcription factor IIIC subunit Tfc1/Sfc1 triple barrel" evidence="7">
    <location>
        <begin position="17"/>
        <end position="116"/>
    </location>
</feature>
<dbReference type="AlphaFoldDB" id="A0AAV7X916"/>
<protein>
    <recommendedName>
        <fullName evidence="10">General transcription factor 3C polypeptide 5</fullName>
    </recommendedName>
</protein>
<evidence type="ECO:0000256" key="3">
    <source>
        <dbReference type="ARBA" id="ARBA00023163"/>
    </source>
</evidence>
<keyword evidence="3" id="KW-0804">Transcription</keyword>
<dbReference type="Pfam" id="PF17682">
    <property type="entry name" value="Tau95_N"/>
    <property type="match status" value="1"/>
</dbReference>
<dbReference type="PANTHER" id="PTHR13230:SF5">
    <property type="entry name" value="GENERAL TRANSCRIPTION FACTOR 3C POLYPEPTIDE 5"/>
    <property type="match status" value="1"/>
</dbReference>
<keyword evidence="4" id="KW-0539">Nucleus</keyword>
<evidence type="ECO:0008006" key="10">
    <source>
        <dbReference type="Google" id="ProtNLM"/>
    </source>
</evidence>
<evidence type="ECO:0000259" key="7">
    <source>
        <dbReference type="Pfam" id="PF17682"/>
    </source>
</evidence>
<dbReference type="PANTHER" id="PTHR13230">
    <property type="entry name" value="GENERAL TRANSCRIPTION FACTOR IIIC, POLYPEPTIDE 5"/>
    <property type="match status" value="1"/>
</dbReference>
<reference evidence="8" key="1">
    <citation type="submission" date="2022-12" db="EMBL/GenBank/DDBJ databases">
        <title>Chromosome-level genome assembly of the bean flower thrips Megalurothrips usitatus.</title>
        <authorList>
            <person name="Ma L."/>
            <person name="Liu Q."/>
            <person name="Li H."/>
            <person name="Cai W."/>
        </authorList>
    </citation>
    <scope>NUCLEOTIDE SEQUENCE</scope>
    <source>
        <strain evidence="8">Cailab_2022a</strain>
    </source>
</reference>
<name>A0AAV7X916_9NEOP</name>
<keyword evidence="2" id="KW-0238">DNA-binding</keyword>